<evidence type="ECO:0000256" key="1">
    <source>
        <dbReference type="SAM" id="SignalP"/>
    </source>
</evidence>
<proteinExistence type="predicted"/>
<dbReference type="KEGG" id="drg:H9K76_14415"/>
<reference evidence="2 3" key="1">
    <citation type="submission" date="2020-08" db="EMBL/GenBank/DDBJ databases">
        <title>Genome sequence of Diaphorobacter ruginosibacter DSM 27467T.</title>
        <authorList>
            <person name="Hyun D.-W."/>
            <person name="Bae J.-W."/>
        </authorList>
    </citation>
    <scope>NUCLEOTIDE SEQUENCE [LARGE SCALE GENOMIC DNA]</scope>
    <source>
        <strain evidence="2 3">DSM 27467</strain>
    </source>
</reference>
<feature type="signal peptide" evidence="1">
    <location>
        <begin position="1"/>
        <end position="28"/>
    </location>
</feature>
<evidence type="ECO:0000313" key="2">
    <source>
        <dbReference type="EMBL" id="QNN55799.1"/>
    </source>
</evidence>
<evidence type="ECO:0000313" key="3">
    <source>
        <dbReference type="Proteomes" id="UP000515811"/>
    </source>
</evidence>
<name>A0A7G9RJM4_9BURK</name>
<accession>A0A7G9RJM4</accession>
<keyword evidence="3" id="KW-1185">Reference proteome</keyword>
<dbReference type="AlphaFoldDB" id="A0A7G9RJM4"/>
<evidence type="ECO:0008006" key="4">
    <source>
        <dbReference type="Google" id="ProtNLM"/>
    </source>
</evidence>
<keyword evidence="1" id="KW-0732">Signal</keyword>
<organism evidence="2 3">
    <name type="scientific">Diaphorobacter ruginosibacter</name>
    <dbReference type="NCBI Taxonomy" id="1715720"/>
    <lineage>
        <taxon>Bacteria</taxon>
        <taxon>Pseudomonadati</taxon>
        <taxon>Pseudomonadota</taxon>
        <taxon>Betaproteobacteria</taxon>
        <taxon>Burkholderiales</taxon>
        <taxon>Comamonadaceae</taxon>
        <taxon>Diaphorobacter</taxon>
    </lineage>
</organism>
<dbReference type="EMBL" id="CP060714">
    <property type="protein sequence ID" value="QNN55799.1"/>
    <property type="molecule type" value="Genomic_DNA"/>
</dbReference>
<feature type="chain" id="PRO_5028990889" description="DUF4124 domain-containing protein" evidence="1">
    <location>
        <begin position="29"/>
        <end position="111"/>
    </location>
</feature>
<protein>
    <recommendedName>
        <fullName evidence="4">DUF4124 domain-containing protein</fullName>
    </recommendedName>
</protein>
<sequence length="111" mass="12088">MTKSSILRRGGFLALAAAGVLATTQVQAACYELYGSNQQLIYRSSRSPVDLSKPLHQTVPRLAPGARLVFTPSNQGCEIEYNRLEPQAIVEIEGDGFRTVSPRNPRRSGKG</sequence>
<gene>
    <name evidence="2" type="ORF">H9K76_14415</name>
</gene>
<dbReference type="RefSeq" id="WP_187596072.1">
    <property type="nucleotide sequence ID" value="NZ_CP060714.1"/>
</dbReference>
<dbReference type="Proteomes" id="UP000515811">
    <property type="component" value="Chromosome"/>
</dbReference>